<evidence type="ECO:0000313" key="7">
    <source>
        <dbReference type="EMBL" id="OWF54198.1"/>
    </source>
</evidence>
<evidence type="ECO:0000256" key="4">
    <source>
        <dbReference type="ARBA" id="ARBA00022989"/>
    </source>
</evidence>
<dbReference type="Pfam" id="PF00335">
    <property type="entry name" value="Tetraspanin"/>
    <property type="match status" value="1"/>
</dbReference>
<dbReference type="SUPFAM" id="SSF48652">
    <property type="entry name" value="Tetraspanin"/>
    <property type="match status" value="1"/>
</dbReference>
<dbReference type="AlphaFoldDB" id="A0A210QZK7"/>
<dbReference type="EMBL" id="NEDP02001154">
    <property type="protein sequence ID" value="OWF54198.1"/>
    <property type="molecule type" value="Genomic_DNA"/>
</dbReference>
<dbReference type="OrthoDB" id="9993879at2759"/>
<evidence type="ECO:0000256" key="2">
    <source>
        <dbReference type="ARBA" id="ARBA00006840"/>
    </source>
</evidence>
<organism evidence="7 8">
    <name type="scientific">Mizuhopecten yessoensis</name>
    <name type="common">Japanese scallop</name>
    <name type="synonym">Patinopecten yessoensis</name>
    <dbReference type="NCBI Taxonomy" id="6573"/>
    <lineage>
        <taxon>Eukaryota</taxon>
        <taxon>Metazoa</taxon>
        <taxon>Spiralia</taxon>
        <taxon>Lophotrochozoa</taxon>
        <taxon>Mollusca</taxon>
        <taxon>Bivalvia</taxon>
        <taxon>Autobranchia</taxon>
        <taxon>Pteriomorphia</taxon>
        <taxon>Pectinida</taxon>
        <taxon>Pectinoidea</taxon>
        <taxon>Pectinidae</taxon>
        <taxon>Mizuhopecten</taxon>
    </lineage>
</organism>
<dbReference type="PANTHER" id="PTHR19282:SF544">
    <property type="entry name" value="TETRASPANIN"/>
    <property type="match status" value="1"/>
</dbReference>
<dbReference type="Proteomes" id="UP000242188">
    <property type="component" value="Unassembled WGS sequence"/>
</dbReference>
<comment type="subcellular location">
    <subcellularLocation>
        <location evidence="1 6">Membrane</location>
        <topology evidence="1 6">Multi-pass membrane protein</topology>
    </subcellularLocation>
</comment>
<dbReference type="InterPro" id="IPR018499">
    <property type="entry name" value="Tetraspanin/Peripherin"/>
</dbReference>
<dbReference type="PANTHER" id="PTHR19282">
    <property type="entry name" value="TETRASPANIN"/>
    <property type="match status" value="1"/>
</dbReference>
<feature type="transmembrane region" description="Helical" evidence="6">
    <location>
        <begin position="96"/>
        <end position="119"/>
    </location>
</feature>
<keyword evidence="8" id="KW-1185">Reference proteome</keyword>
<dbReference type="PIRSF" id="PIRSF002419">
    <property type="entry name" value="Tetraspanin"/>
    <property type="match status" value="1"/>
</dbReference>
<keyword evidence="5 6" id="KW-0472">Membrane</keyword>
<name>A0A210QZK7_MIZYE</name>
<evidence type="ECO:0000313" key="8">
    <source>
        <dbReference type="Proteomes" id="UP000242188"/>
    </source>
</evidence>
<keyword evidence="3 6" id="KW-0812">Transmembrane</keyword>
<evidence type="ECO:0000256" key="6">
    <source>
        <dbReference type="RuleBase" id="RU361218"/>
    </source>
</evidence>
<gene>
    <name evidence="7" type="ORF">KP79_PYT18942</name>
</gene>
<protein>
    <recommendedName>
        <fullName evidence="6">Tetraspanin</fullName>
    </recommendedName>
</protein>
<evidence type="ECO:0000256" key="1">
    <source>
        <dbReference type="ARBA" id="ARBA00004141"/>
    </source>
</evidence>
<reference evidence="7 8" key="1">
    <citation type="journal article" date="2017" name="Nat. Ecol. Evol.">
        <title>Scallop genome provides insights into evolution of bilaterian karyotype and development.</title>
        <authorList>
            <person name="Wang S."/>
            <person name="Zhang J."/>
            <person name="Jiao W."/>
            <person name="Li J."/>
            <person name="Xun X."/>
            <person name="Sun Y."/>
            <person name="Guo X."/>
            <person name="Huan P."/>
            <person name="Dong B."/>
            <person name="Zhang L."/>
            <person name="Hu X."/>
            <person name="Sun X."/>
            <person name="Wang J."/>
            <person name="Zhao C."/>
            <person name="Wang Y."/>
            <person name="Wang D."/>
            <person name="Huang X."/>
            <person name="Wang R."/>
            <person name="Lv J."/>
            <person name="Li Y."/>
            <person name="Zhang Z."/>
            <person name="Liu B."/>
            <person name="Lu W."/>
            <person name="Hui Y."/>
            <person name="Liang J."/>
            <person name="Zhou Z."/>
            <person name="Hou R."/>
            <person name="Li X."/>
            <person name="Liu Y."/>
            <person name="Li H."/>
            <person name="Ning X."/>
            <person name="Lin Y."/>
            <person name="Zhao L."/>
            <person name="Xing Q."/>
            <person name="Dou J."/>
            <person name="Li Y."/>
            <person name="Mao J."/>
            <person name="Guo H."/>
            <person name="Dou H."/>
            <person name="Li T."/>
            <person name="Mu C."/>
            <person name="Jiang W."/>
            <person name="Fu Q."/>
            <person name="Fu X."/>
            <person name="Miao Y."/>
            <person name="Liu J."/>
            <person name="Yu Q."/>
            <person name="Li R."/>
            <person name="Liao H."/>
            <person name="Li X."/>
            <person name="Kong Y."/>
            <person name="Jiang Z."/>
            <person name="Chourrout D."/>
            <person name="Li R."/>
            <person name="Bao Z."/>
        </authorList>
    </citation>
    <scope>NUCLEOTIDE SEQUENCE [LARGE SCALE GENOMIC DNA]</scope>
    <source>
        <strain evidence="7 8">PY_sf001</strain>
    </source>
</reference>
<dbReference type="GO" id="GO:0005886">
    <property type="term" value="C:plasma membrane"/>
    <property type="evidence" value="ECO:0007669"/>
    <property type="project" value="TreeGrafter"/>
</dbReference>
<feature type="transmembrane region" description="Helical" evidence="6">
    <location>
        <begin position="66"/>
        <end position="89"/>
    </location>
</feature>
<sequence>MMNPRYPRKRKHNDLCGKNFLRFVIYVFTFLFLLSGVAFLATGLYIKLEKFTYVNLLGSSTFPIATFLLIATGAFILLSGILGCTGACVENRCCLVMYAVFLLLIFLIEAISGVLAYMYDGTIREELTRNLNKSMMEKYSFDPVFTKSVDDMQIEFKCCGAATFEDWKYSRWLKADNETLNNTPESCCKTVGVNCAISTHPSNIQYDSCSLRLEQYTKSNLVLIGGIGLGLCCIQIFGIIFSCCLVRKIKDDMMRRHF</sequence>
<dbReference type="STRING" id="6573.A0A210QZK7"/>
<comment type="similarity">
    <text evidence="2 6">Belongs to the tetraspanin (TM4SF) family.</text>
</comment>
<evidence type="ECO:0000256" key="5">
    <source>
        <dbReference type="ARBA" id="ARBA00023136"/>
    </source>
</evidence>
<evidence type="ECO:0000256" key="3">
    <source>
        <dbReference type="ARBA" id="ARBA00022692"/>
    </source>
</evidence>
<dbReference type="InterPro" id="IPR000301">
    <property type="entry name" value="Tetraspanin_animals"/>
</dbReference>
<feature type="transmembrane region" description="Helical" evidence="6">
    <location>
        <begin position="20"/>
        <end position="46"/>
    </location>
</feature>
<comment type="caution">
    <text evidence="7">The sequence shown here is derived from an EMBL/GenBank/DDBJ whole genome shotgun (WGS) entry which is preliminary data.</text>
</comment>
<feature type="transmembrane region" description="Helical" evidence="6">
    <location>
        <begin position="221"/>
        <end position="246"/>
    </location>
</feature>
<dbReference type="InterPro" id="IPR008952">
    <property type="entry name" value="Tetraspanin_EC2_sf"/>
</dbReference>
<dbReference type="PRINTS" id="PR00259">
    <property type="entry name" value="TMFOUR"/>
</dbReference>
<proteinExistence type="inferred from homology"/>
<accession>A0A210QZK7</accession>
<keyword evidence="4 6" id="KW-1133">Transmembrane helix</keyword>
<dbReference type="Gene3D" id="1.10.1450.10">
    <property type="entry name" value="Tetraspanin"/>
    <property type="match status" value="1"/>
</dbReference>